<reference evidence="8 9" key="1">
    <citation type="submission" date="2020-06" db="EMBL/GenBank/DDBJ databases">
        <title>The yeast mating-type switching endonuclease HO is a domesticated member of an unorthodox homing genetic element family.</title>
        <authorList>
            <person name="Coughlan A.Y."/>
            <person name="Lombardi L."/>
            <person name="Braun-Galleani S."/>
            <person name="Martos A.R."/>
            <person name="Galeote V."/>
            <person name="Bigey F."/>
            <person name="Dequin S."/>
            <person name="Byrne K.P."/>
            <person name="Wolfe K.H."/>
        </authorList>
    </citation>
    <scope>NUCLEOTIDE SEQUENCE [LARGE SCALE GENOMIC DNA]</scope>
    <source>
        <strain evidence="8 9">CBS2947</strain>
    </source>
</reference>
<feature type="region of interest" description="Disordered" evidence="7">
    <location>
        <begin position="109"/>
        <end position="182"/>
    </location>
</feature>
<protein>
    <submittedName>
        <fullName evidence="8">Uncharacterized protein</fullName>
    </submittedName>
</protein>
<evidence type="ECO:0000313" key="8">
    <source>
        <dbReference type="EMBL" id="QLQ81750.1"/>
    </source>
</evidence>
<dbReference type="AlphaFoldDB" id="A0A7H9HWJ9"/>
<dbReference type="OrthoDB" id="4068492at2759"/>
<keyword evidence="5" id="KW-0690">Ribosome biogenesis</keyword>
<evidence type="ECO:0000256" key="3">
    <source>
        <dbReference type="ARBA" id="ARBA00022448"/>
    </source>
</evidence>
<evidence type="ECO:0000256" key="5">
    <source>
        <dbReference type="ARBA" id="ARBA00022517"/>
    </source>
</evidence>
<proteinExistence type="predicted"/>
<feature type="compositionally biased region" description="Basic residues" evidence="7">
    <location>
        <begin position="1"/>
        <end position="13"/>
    </location>
</feature>
<keyword evidence="3" id="KW-0813">Transport</keyword>
<gene>
    <name evidence="8" type="ORF">HG537_0F05120</name>
</gene>
<evidence type="ECO:0000313" key="9">
    <source>
        <dbReference type="Proteomes" id="UP000510647"/>
    </source>
</evidence>
<dbReference type="Proteomes" id="UP000510647">
    <property type="component" value="Chromosome 6"/>
</dbReference>
<sequence>MAKKVSKHSRAARRGIDEEPESKALAELPRAEKTDLTNILTRTAAKNEALLEAKLRNKNKNKVSKKRLKEKLDTSVVGADKERFERALNVANRLDGKIARSVSRAKYVQNARKAGWDSTNQQIRRERDNSAVVVNKEPEAASEDDMENDDPSRVTEEDSDKVSETSSSSKNLFSVLTDDVEV</sequence>
<dbReference type="Pfam" id="PF09135">
    <property type="entry name" value="Alb1"/>
    <property type="match status" value="1"/>
</dbReference>
<accession>A0A7H9HWJ9</accession>
<dbReference type="EMBL" id="CP059272">
    <property type="protein sequence ID" value="QLQ81750.1"/>
    <property type="molecule type" value="Genomic_DNA"/>
</dbReference>
<organism evidence="8 9">
    <name type="scientific">Torulaspora globosa</name>
    <dbReference type="NCBI Taxonomy" id="48254"/>
    <lineage>
        <taxon>Eukaryota</taxon>
        <taxon>Fungi</taxon>
        <taxon>Dikarya</taxon>
        <taxon>Ascomycota</taxon>
        <taxon>Saccharomycotina</taxon>
        <taxon>Saccharomycetes</taxon>
        <taxon>Saccharomycetales</taxon>
        <taxon>Saccharomycetaceae</taxon>
        <taxon>Torulaspora</taxon>
    </lineage>
</organism>
<dbReference type="GO" id="GO:0005730">
    <property type="term" value="C:nucleolus"/>
    <property type="evidence" value="ECO:0007669"/>
    <property type="project" value="TreeGrafter"/>
</dbReference>
<dbReference type="PANTHER" id="PTHR28280:SF1">
    <property type="entry name" value="SHUTTLING PRE-60S FACTOR ECM1"/>
    <property type="match status" value="1"/>
</dbReference>
<evidence type="ECO:0000256" key="1">
    <source>
        <dbReference type="ARBA" id="ARBA00004123"/>
    </source>
</evidence>
<feature type="compositionally biased region" description="Basic and acidic residues" evidence="7">
    <location>
        <begin position="14"/>
        <end position="30"/>
    </location>
</feature>
<feature type="compositionally biased region" description="Acidic residues" evidence="7">
    <location>
        <begin position="140"/>
        <end position="149"/>
    </location>
</feature>
<feature type="region of interest" description="Disordered" evidence="7">
    <location>
        <begin position="1"/>
        <end position="30"/>
    </location>
</feature>
<evidence type="ECO:0000256" key="6">
    <source>
        <dbReference type="ARBA" id="ARBA00023242"/>
    </source>
</evidence>
<dbReference type="InterPro" id="IPR022784">
    <property type="entry name" value="Ribosome_bgen_Alb1"/>
</dbReference>
<evidence type="ECO:0000256" key="2">
    <source>
        <dbReference type="ARBA" id="ARBA00004496"/>
    </source>
</evidence>
<name>A0A7H9HWJ9_9SACH</name>
<comment type="subcellular location">
    <subcellularLocation>
        <location evidence="2">Cytoplasm</location>
    </subcellularLocation>
    <subcellularLocation>
        <location evidence="1">Nucleus</location>
    </subcellularLocation>
</comment>
<evidence type="ECO:0000256" key="4">
    <source>
        <dbReference type="ARBA" id="ARBA00022490"/>
    </source>
</evidence>
<dbReference type="GO" id="GO:0000055">
    <property type="term" value="P:ribosomal large subunit export from nucleus"/>
    <property type="evidence" value="ECO:0007669"/>
    <property type="project" value="TreeGrafter"/>
</dbReference>
<evidence type="ECO:0000256" key="7">
    <source>
        <dbReference type="SAM" id="MobiDB-lite"/>
    </source>
</evidence>
<dbReference type="InterPro" id="IPR053278">
    <property type="entry name" value="Pre-60S_factor_ECM1"/>
</dbReference>
<dbReference type="GO" id="GO:0030687">
    <property type="term" value="C:preribosome, large subunit precursor"/>
    <property type="evidence" value="ECO:0007669"/>
    <property type="project" value="TreeGrafter"/>
</dbReference>
<keyword evidence="6" id="KW-0539">Nucleus</keyword>
<keyword evidence="4" id="KW-0963">Cytoplasm</keyword>
<keyword evidence="9" id="KW-1185">Reference proteome</keyword>
<dbReference type="PANTHER" id="PTHR28280">
    <property type="entry name" value="SHUTTLING PRE-60S FACTOR ECM1"/>
    <property type="match status" value="1"/>
</dbReference>
<feature type="compositionally biased region" description="Basic and acidic residues" evidence="7">
    <location>
        <begin position="150"/>
        <end position="163"/>
    </location>
</feature>
<dbReference type="GO" id="GO:0005737">
    <property type="term" value="C:cytoplasm"/>
    <property type="evidence" value="ECO:0007669"/>
    <property type="project" value="UniProtKB-SubCell"/>
</dbReference>